<comment type="caution">
    <text evidence="4">The sequence shown here is derived from an EMBL/GenBank/DDBJ whole genome shotgun (WGS) entry which is preliminary data.</text>
</comment>
<dbReference type="CDD" id="cd05233">
    <property type="entry name" value="SDR_c"/>
    <property type="match status" value="1"/>
</dbReference>
<dbReference type="SMART" id="SM00822">
    <property type="entry name" value="PKS_KR"/>
    <property type="match status" value="1"/>
</dbReference>
<gene>
    <name evidence="4" type="ORF">BLA60_37280</name>
</gene>
<dbReference type="Gene3D" id="3.40.50.720">
    <property type="entry name" value="NAD(P)-binding Rossmann-like Domain"/>
    <property type="match status" value="1"/>
</dbReference>
<reference evidence="4 5" key="1">
    <citation type="submission" date="2016-12" db="EMBL/GenBank/DDBJ databases">
        <title>The draft genome sequence of Actinophytocola xinjiangensis.</title>
        <authorList>
            <person name="Wang W."/>
            <person name="Yuan L."/>
        </authorList>
    </citation>
    <scope>NUCLEOTIDE SEQUENCE [LARGE SCALE GENOMIC DNA]</scope>
    <source>
        <strain evidence="4 5">CGMCC 4.4663</strain>
    </source>
</reference>
<dbReference type="FunFam" id="3.40.50.720:FF:000084">
    <property type="entry name" value="Short-chain dehydrogenase reductase"/>
    <property type="match status" value="1"/>
</dbReference>
<accession>A0A7Z0WFK7</accession>
<dbReference type="PANTHER" id="PTHR42760">
    <property type="entry name" value="SHORT-CHAIN DEHYDROGENASES/REDUCTASES FAMILY MEMBER"/>
    <property type="match status" value="1"/>
</dbReference>
<dbReference type="InterPro" id="IPR036291">
    <property type="entry name" value="NAD(P)-bd_dom_sf"/>
</dbReference>
<dbReference type="SUPFAM" id="SSF51735">
    <property type="entry name" value="NAD(P)-binding Rossmann-fold domains"/>
    <property type="match status" value="1"/>
</dbReference>
<dbReference type="PRINTS" id="PR00081">
    <property type="entry name" value="GDHRDH"/>
</dbReference>
<comment type="similarity">
    <text evidence="1">Belongs to the short-chain dehydrogenases/reductases (SDR) family.</text>
</comment>
<proteinExistence type="inferred from homology"/>
<name>A0A7Z0WFK7_9PSEU</name>
<dbReference type="EMBL" id="MSIF01000032">
    <property type="protein sequence ID" value="OLF05174.1"/>
    <property type="molecule type" value="Genomic_DNA"/>
</dbReference>
<keyword evidence="5" id="KW-1185">Reference proteome</keyword>
<dbReference type="Proteomes" id="UP000185696">
    <property type="component" value="Unassembled WGS sequence"/>
</dbReference>
<evidence type="ECO:0000259" key="3">
    <source>
        <dbReference type="SMART" id="SM00822"/>
    </source>
</evidence>
<keyword evidence="2" id="KW-0560">Oxidoreductase</keyword>
<dbReference type="InterPro" id="IPR020904">
    <property type="entry name" value="Sc_DH/Rdtase_CS"/>
</dbReference>
<organism evidence="4 5">
    <name type="scientific">Actinophytocola xinjiangensis</name>
    <dbReference type="NCBI Taxonomy" id="485602"/>
    <lineage>
        <taxon>Bacteria</taxon>
        <taxon>Bacillati</taxon>
        <taxon>Actinomycetota</taxon>
        <taxon>Actinomycetes</taxon>
        <taxon>Pseudonocardiales</taxon>
        <taxon>Pseudonocardiaceae</taxon>
    </lineage>
</organism>
<dbReference type="RefSeq" id="WP_075137796.1">
    <property type="nucleotide sequence ID" value="NZ_MSIF01000032.1"/>
</dbReference>
<evidence type="ECO:0000256" key="1">
    <source>
        <dbReference type="ARBA" id="ARBA00006484"/>
    </source>
</evidence>
<dbReference type="InterPro" id="IPR057326">
    <property type="entry name" value="KR_dom"/>
</dbReference>
<evidence type="ECO:0000313" key="4">
    <source>
        <dbReference type="EMBL" id="OLF05174.1"/>
    </source>
</evidence>
<feature type="domain" description="Ketoreductase" evidence="3">
    <location>
        <begin position="2"/>
        <end position="178"/>
    </location>
</feature>
<dbReference type="PANTHER" id="PTHR42760:SF123">
    <property type="entry name" value="OXIDOREDUCTASE"/>
    <property type="match status" value="1"/>
</dbReference>
<dbReference type="OrthoDB" id="9803333at2"/>
<dbReference type="AlphaFoldDB" id="A0A7Z0WFK7"/>
<protein>
    <recommendedName>
        <fullName evidence="3">Ketoreductase domain-containing protein</fullName>
    </recommendedName>
</protein>
<dbReference type="Pfam" id="PF13561">
    <property type="entry name" value="adh_short_C2"/>
    <property type="match status" value="1"/>
</dbReference>
<dbReference type="PROSITE" id="PS00061">
    <property type="entry name" value="ADH_SHORT"/>
    <property type="match status" value="1"/>
</dbReference>
<dbReference type="InterPro" id="IPR002347">
    <property type="entry name" value="SDR_fam"/>
</dbReference>
<dbReference type="PRINTS" id="PR00080">
    <property type="entry name" value="SDRFAMILY"/>
</dbReference>
<dbReference type="GO" id="GO:0030497">
    <property type="term" value="P:fatty acid elongation"/>
    <property type="evidence" value="ECO:0007669"/>
    <property type="project" value="TreeGrafter"/>
</dbReference>
<dbReference type="GO" id="GO:0016616">
    <property type="term" value="F:oxidoreductase activity, acting on the CH-OH group of donors, NAD or NADP as acceptor"/>
    <property type="evidence" value="ECO:0007669"/>
    <property type="project" value="UniProtKB-ARBA"/>
</dbReference>
<evidence type="ECO:0000256" key="2">
    <source>
        <dbReference type="ARBA" id="ARBA00023002"/>
    </source>
</evidence>
<evidence type="ECO:0000313" key="5">
    <source>
        <dbReference type="Proteomes" id="UP000185696"/>
    </source>
</evidence>
<sequence length="240" mass="23958">MSTAVVTGGANGIGRGVAGRLAAQGWQVVIVDRDAAAARATASALGVDHTPADVTDPDALGAAFAGAAARHGPIDALVTSAGITRVGASADQSPADWRAVLDVDLSGTFYACQAAYPHLPDGGAVVTVASIAAFRGLARRAAYCAAKAGVVALTRCLAVEWAGRGIRVNAVAPGWVDTPFLRAAADRGDVDLDELAGRPPLGGLAGVEDVSGVVEFLLSAGARFVTGQTVCADGGWVWAG</sequence>